<dbReference type="InterPro" id="IPR003778">
    <property type="entry name" value="CT_A_B"/>
</dbReference>
<dbReference type="Proteomes" id="UP000183257">
    <property type="component" value="Unassembled WGS sequence"/>
</dbReference>
<proteinExistence type="predicted"/>
<dbReference type="Pfam" id="PF02626">
    <property type="entry name" value="CT_A_B"/>
    <property type="match status" value="1"/>
</dbReference>
<keyword evidence="3" id="KW-0067">ATP-binding</keyword>
<name>A0A1K1MIF5_9FLAO</name>
<keyword evidence="1" id="KW-0547">Nucleotide-binding</keyword>
<dbReference type="AlphaFoldDB" id="A0A1K1MIF5"/>
<feature type="domain" description="Carboxyltransferase" evidence="4">
    <location>
        <begin position="23"/>
        <end position="281"/>
    </location>
</feature>
<protein>
    <submittedName>
        <fullName evidence="5">Biotin-dependent carboxylase uncharacterized domain-containing protein</fullName>
    </submittedName>
</protein>
<keyword evidence="6" id="KW-1185">Reference proteome</keyword>
<dbReference type="STRING" id="76595.SAMN05660313_00640"/>
<organism evidence="5 6">
    <name type="scientific">Cellulophaga fucicola</name>
    <dbReference type="NCBI Taxonomy" id="76595"/>
    <lineage>
        <taxon>Bacteria</taxon>
        <taxon>Pseudomonadati</taxon>
        <taxon>Bacteroidota</taxon>
        <taxon>Flavobacteriia</taxon>
        <taxon>Flavobacteriales</taxon>
        <taxon>Flavobacteriaceae</taxon>
        <taxon>Cellulophaga</taxon>
    </lineage>
</organism>
<dbReference type="GO" id="GO:0016787">
    <property type="term" value="F:hydrolase activity"/>
    <property type="evidence" value="ECO:0007669"/>
    <property type="project" value="UniProtKB-KW"/>
</dbReference>
<sequence length="281" mass="31027">MVKVLQTGFFTSVQDLGRFGYQQYGVPYAGVMDERAALIANLLLGNAKNNAVLEFTMTGPKLQFLCTTKICISGGDFQPKLNSIPINNNSTIVVKKDDILSFGVKKSGFRGYIAVLGGFLTDVVMKSRSMFKNVTQHKTIQKNLLLPIKNAVTIEKQSNASLAVNNVYLEEKIITVHKGPEFNKLTIQQQKKLLNAVFRVSKNNSRMAYQLTELLPNTLEPIITSVVLPGTVQLTPSGQLIILMKDCQTTGGYPRVLQLTNTALHTLAQKFTGDELVFEVI</sequence>
<reference evidence="6" key="1">
    <citation type="submission" date="2016-11" db="EMBL/GenBank/DDBJ databases">
        <authorList>
            <person name="Varghese N."/>
            <person name="Submissions S."/>
        </authorList>
    </citation>
    <scope>NUCLEOTIDE SEQUENCE [LARGE SCALE GENOMIC DNA]</scope>
    <source>
        <strain evidence="6">DSM 24786</strain>
    </source>
</reference>
<evidence type="ECO:0000259" key="4">
    <source>
        <dbReference type="SMART" id="SM00797"/>
    </source>
</evidence>
<dbReference type="OrthoDB" id="9782422at2"/>
<accession>A0A1K1MIF5</accession>
<evidence type="ECO:0000313" key="5">
    <source>
        <dbReference type="EMBL" id="SFW22904.1"/>
    </source>
</evidence>
<gene>
    <name evidence="5" type="ORF">SAMN05660313_00640</name>
</gene>
<dbReference type="SMART" id="SM00797">
    <property type="entry name" value="AHS2"/>
    <property type="match status" value="1"/>
</dbReference>
<dbReference type="EMBL" id="FPIY01000001">
    <property type="protein sequence ID" value="SFW22904.1"/>
    <property type="molecule type" value="Genomic_DNA"/>
</dbReference>
<dbReference type="InterPro" id="IPR052708">
    <property type="entry name" value="PxpC"/>
</dbReference>
<evidence type="ECO:0000256" key="2">
    <source>
        <dbReference type="ARBA" id="ARBA00022801"/>
    </source>
</evidence>
<keyword evidence="2" id="KW-0378">Hydrolase</keyword>
<dbReference type="GO" id="GO:0005524">
    <property type="term" value="F:ATP binding"/>
    <property type="evidence" value="ECO:0007669"/>
    <property type="project" value="UniProtKB-KW"/>
</dbReference>
<dbReference type="InterPro" id="IPR029000">
    <property type="entry name" value="Cyclophilin-like_dom_sf"/>
</dbReference>
<dbReference type="PANTHER" id="PTHR43309:SF5">
    <property type="entry name" value="5-OXOPROLINASE SUBUNIT C"/>
    <property type="match status" value="1"/>
</dbReference>
<evidence type="ECO:0000313" key="6">
    <source>
        <dbReference type="Proteomes" id="UP000183257"/>
    </source>
</evidence>
<dbReference type="Gene3D" id="2.40.100.10">
    <property type="entry name" value="Cyclophilin-like"/>
    <property type="match status" value="1"/>
</dbReference>
<evidence type="ECO:0000256" key="1">
    <source>
        <dbReference type="ARBA" id="ARBA00022741"/>
    </source>
</evidence>
<evidence type="ECO:0000256" key="3">
    <source>
        <dbReference type="ARBA" id="ARBA00022840"/>
    </source>
</evidence>
<dbReference type="PANTHER" id="PTHR43309">
    <property type="entry name" value="5-OXOPROLINASE SUBUNIT C"/>
    <property type="match status" value="1"/>
</dbReference>